<feature type="transmembrane region" description="Helical" evidence="1">
    <location>
        <begin position="142"/>
        <end position="159"/>
    </location>
</feature>
<reference evidence="2 3" key="1">
    <citation type="submission" date="2020-08" db="EMBL/GenBank/DDBJ databases">
        <authorList>
            <person name="Liu C."/>
            <person name="Sun Q."/>
        </authorList>
    </citation>
    <scope>NUCLEOTIDE SEQUENCE [LARGE SCALE GENOMIC DNA]</scope>
    <source>
        <strain evidence="2 3">NSJ-8</strain>
    </source>
</reference>
<dbReference type="Proteomes" id="UP000515981">
    <property type="component" value="Chromosome"/>
</dbReference>
<dbReference type="KEGG" id="ssun:H9Q77_01605"/>
<feature type="transmembrane region" description="Helical" evidence="1">
    <location>
        <begin position="193"/>
        <end position="213"/>
    </location>
</feature>
<feature type="transmembrane region" description="Helical" evidence="1">
    <location>
        <begin position="514"/>
        <end position="540"/>
    </location>
</feature>
<gene>
    <name evidence="2" type="ORF">H9Q77_01605</name>
</gene>
<evidence type="ECO:0000256" key="1">
    <source>
        <dbReference type="SAM" id="Phobius"/>
    </source>
</evidence>
<evidence type="ECO:0000313" key="3">
    <source>
        <dbReference type="Proteomes" id="UP000515981"/>
    </source>
</evidence>
<evidence type="ECO:0008006" key="4">
    <source>
        <dbReference type="Google" id="ProtNLM"/>
    </source>
</evidence>
<keyword evidence="1" id="KW-0812">Transmembrane</keyword>
<organism evidence="2 3">
    <name type="scientific">Simiaoa sunii</name>
    <dbReference type="NCBI Taxonomy" id="2763672"/>
    <lineage>
        <taxon>Bacteria</taxon>
        <taxon>Bacillati</taxon>
        <taxon>Bacillota</taxon>
        <taxon>Clostridia</taxon>
        <taxon>Lachnospirales</taxon>
        <taxon>Lachnospiraceae</taxon>
        <taxon>Simiaoa</taxon>
    </lineage>
</organism>
<dbReference type="AlphaFoldDB" id="A0A7G9FWG0"/>
<dbReference type="EMBL" id="CP060633">
    <property type="protein sequence ID" value="QNM02892.1"/>
    <property type="molecule type" value="Genomic_DNA"/>
</dbReference>
<feature type="transmembrane region" description="Helical" evidence="1">
    <location>
        <begin position="12"/>
        <end position="36"/>
    </location>
</feature>
<feature type="transmembrane region" description="Helical" evidence="1">
    <location>
        <begin position="86"/>
        <end position="107"/>
    </location>
</feature>
<keyword evidence="3" id="KW-1185">Reference proteome</keyword>
<keyword evidence="1" id="KW-1133">Transmembrane helix</keyword>
<accession>A0A7G9FWG0</accession>
<feature type="transmembrane region" description="Helical" evidence="1">
    <location>
        <begin position="171"/>
        <end position="187"/>
    </location>
</feature>
<proteinExistence type="predicted"/>
<protein>
    <recommendedName>
        <fullName evidence="4">Transmembrane protein</fullName>
    </recommendedName>
</protein>
<name>A0A7G9FWG0_9FIRM</name>
<feature type="transmembrane region" description="Helical" evidence="1">
    <location>
        <begin position="222"/>
        <end position="243"/>
    </location>
</feature>
<keyword evidence="1" id="KW-0472">Membrane</keyword>
<feature type="transmembrane region" description="Helical" evidence="1">
    <location>
        <begin position="119"/>
        <end position="136"/>
    </location>
</feature>
<feature type="transmembrane region" description="Helical" evidence="1">
    <location>
        <begin position="485"/>
        <end position="502"/>
    </location>
</feature>
<dbReference type="RefSeq" id="WP_118551068.1">
    <property type="nucleotide sequence ID" value="NZ_CP060633.1"/>
</dbReference>
<sequence length="591" mass="66241">MCRPTPKTNFTKCLPIIILFFTALRILAGLRIPYMILADQRYDDRMLFENAYDLLSGVWLGSYDAYALAKGIGYPMFLVLAKKLCLPYSVLLALLQAVGAWLFVRALSVRWKNPYGQTLLYLLLLFSPISLTQLVTQRLYRMAIVPGMVLVVFSGMIGLTLRKELPLKKQLPWAVLTGMALAFFWQIREDSVWILPFIAVMTVWNVGYVILALHKKRTGRQLLLQCFILLLPILLLFCGNITISAINQVHYGVFLTNDRTEGNFAELMSLFYHLQGNTEAGSDIWISRETIARAEAVSPTLQQLQPLLDSYVEDWSTSNGEIPGDHFSWVLRDAVQDSGYSPDAVSAQTFYGSVLSELHAAVERGDLTKRQDGALYFSSQSRGILPSEIPRILSDTLQNIWKIAGYTDCALSSSAKSTGRLSDIRRMEAFTSCLAVYPTLSQFQAADYDSIADETLYDFNEVYSSGMVSLLNKINALYQVFGKPVFLLALLALLVLTVRVIHGLFHGGRTDLELWILSCGILLSAVLLRFGCGLFTGWFTEDMQKFINSFYSCGVYILLQLFKYLAIGTIYEGGITYGKFEGTDSGIAKDH</sequence>
<feature type="transmembrane region" description="Helical" evidence="1">
    <location>
        <begin position="546"/>
        <end position="566"/>
    </location>
</feature>
<evidence type="ECO:0000313" key="2">
    <source>
        <dbReference type="EMBL" id="QNM02892.1"/>
    </source>
</evidence>